<reference evidence="3 4" key="1">
    <citation type="submission" date="2019-02" db="EMBL/GenBank/DDBJ databases">
        <title>Deep-cultivation of Planctomycetes and their phenomic and genomic characterization uncovers novel biology.</title>
        <authorList>
            <person name="Wiegand S."/>
            <person name="Jogler M."/>
            <person name="Boedeker C."/>
            <person name="Pinto D."/>
            <person name="Vollmers J."/>
            <person name="Rivas-Marin E."/>
            <person name="Kohn T."/>
            <person name="Peeters S.H."/>
            <person name="Heuer A."/>
            <person name="Rast P."/>
            <person name="Oberbeckmann S."/>
            <person name="Bunk B."/>
            <person name="Jeske O."/>
            <person name="Meyerdierks A."/>
            <person name="Storesund J.E."/>
            <person name="Kallscheuer N."/>
            <person name="Luecker S."/>
            <person name="Lage O.M."/>
            <person name="Pohl T."/>
            <person name="Merkel B.J."/>
            <person name="Hornburger P."/>
            <person name="Mueller R.-W."/>
            <person name="Bruemmer F."/>
            <person name="Labrenz M."/>
            <person name="Spormann A.M."/>
            <person name="Op den Camp H."/>
            <person name="Overmann J."/>
            <person name="Amann R."/>
            <person name="Jetten M.S.M."/>
            <person name="Mascher T."/>
            <person name="Medema M.H."/>
            <person name="Devos D.P."/>
            <person name="Kaster A.-K."/>
            <person name="Ovreas L."/>
            <person name="Rohde M."/>
            <person name="Galperin M.Y."/>
            <person name="Jogler C."/>
        </authorList>
    </citation>
    <scope>NUCLEOTIDE SEQUENCE [LARGE SCALE GENOMIC DNA]</scope>
    <source>
        <strain evidence="3 4">TBK1r</strain>
    </source>
</reference>
<evidence type="ECO:0000313" key="3">
    <source>
        <dbReference type="EMBL" id="QDV81791.1"/>
    </source>
</evidence>
<organism evidence="3 4">
    <name type="scientific">Stieleria magnilauensis</name>
    <dbReference type="NCBI Taxonomy" id="2527963"/>
    <lineage>
        <taxon>Bacteria</taxon>
        <taxon>Pseudomonadati</taxon>
        <taxon>Planctomycetota</taxon>
        <taxon>Planctomycetia</taxon>
        <taxon>Pirellulales</taxon>
        <taxon>Pirellulaceae</taxon>
        <taxon>Stieleria</taxon>
    </lineage>
</organism>
<keyword evidence="4" id="KW-1185">Reference proteome</keyword>
<dbReference type="InterPro" id="IPR050256">
    <property type="entry name" value="Glycosyltransferase_2"/>
</dbReference>
<dbReference type="CDD" id="cd04179">
    <property type="entry name" value="DPM_DPG-synthase_like"/>
    <property type="match status" value="1"/>
</dbReference>
<keyword evidence="3" id="KW-0328">Glycosyltransferase</keyword>
<dbReference type="Proteomes" id="UP000318081">
    <property type="component" value="Chromosome"/>
</dbReference>
<gene>
    <name evidence="3" type="ORF">TBK1r_07130</name>
</gene>
<dbReference type="EMBL" id="CP036432">
    <property type="protein sequence ID" value="QDV81791.1"/>
    <property type="molecule type" value="Genomic_DNA"/>
</dbReference>
<feature type="domain" description="Glycosyltransferase 2-like" evidence="2">
    <location>
        <begin position="62"/>
        <end position="214"/>
    </location>
</feature>
<protein>
    <submittedName>
        <fullName evidence="3">Undecaprenyl-phosphate mannosyltransferase</fullName>
        <ecNumber evidence="3">2.4.1.54</ecNumber>
    </submittedName>
</protein>
<feature type="compositionally biased region" description="Polar residues" evidence="1">
    <location>
        <begin position="1"/>
        <end position="14"/>
    </location>
</feature>
<dbReference type="GO" id="GO:0047267">
    <property type="term" value="F:undecaprenyl-phosphate mannosyltransferase activity"/>
    <property type="evidence" value="ECO:0007669"/>
    <property type="project" value="UniProtKB-EC"/>
</dbReference>
<dbReference type="RefSeq" id="WP_145207534.1">
    <property type="nucleotide sequence ID" value="NZ_CP036432.1"/>
</dbReference>
<dbReference type="PANTHER" id="PTHR48090:SF7">
    <property type="entry name" value="RFBJ PROTEIN"/>
    <property type="match status" value="1"/>
</dbReference>
<feature type="region of interest" description="Disordered" evidence="1">
    <location>
        <begin position="1"/>
        <end position="32"/>
    </location>
</feature>
<dbReference type="EC" id="2.4.1.54" evidence="3"/>
<name>A0ABX5XIX5_9BACT</name>
<dbReference type="InterPro" id="IPR029044">
    <property type="entry name" value="Nucleotide-diphossugar_trans"/>
</dbReference>
<dbReference type="Pfam" id="PF00535">
    <property type="entry name" value="Glycos_transf_2"/>
    <property type="match status" value="1"/>
</dbReference>
<dbReference type="Gene3D" id="3.90.550.10">
    <property type="entry name" value="Spore Coat Polysaccharide Biosynthesis Protein SpsA, Chain A"/>
    <property type="match status" value="1"/>
</dbReference>
<evidence type="ECO:0000313" key="4">
    <source>
        <dbReference type="Proteomes" id="UP000318081"/>
    </source>
</evidence>
<dbReference type="PANTHER" id="PTHR48090">
    <property type="entry name" value="UNDECAPRENYL-PHOSPHATE 4-DEOXY-4-FORMAMIDO-L-ARABINOSE TRANSFERASE-RELATED"/>
    <property type="match status" value="1"/>
</dbReference>
<sequence>MSQPSNPTFSQSAATGVDHRNTLPSPPQGPSDVIGRVEQTLTEVEHACRAIGDERNSAFGLSVIIPVFNERQTLPKILDRIDEVMPEGTQTVVVDDASTDGTAQWLAALPSRADRTILLRGRNHGKGSAVRMGMRHSRGEIVAIQDADTEYDPIDLLDVIAPIQQGEAEVVYGSRYLEQSDDPSLFHRLGNWALTAISNCMTGQRLTDMETCHKAFRGELVRSIRIKECRFGFEPEITGKIAERGIAIAEVPTGYLYRSYEEGKKITWKDGIAALACMWRYRNAGWLWRAVAGAGRVLTRLPSLARNKVA</sequence>
<dbReference type="InterPro" id="IPR001173">
    <property type="entry name" value="Glyco_trans_2-like"/>
</dbReference>
<dbReference type="SUPFAM" id="SSF53448">
    <property type="entry name" value="Nucleotide-diphospho-sugar transferases"/>
    <property type="match status" value="1"/>
</dbReference>
<proteinExistence type="predicted"/>
<evidence type="ECO:0000256" key="1">
    <source>
        <dbReference type="SAM" id="MobiDB-lite"/>
    </source>
</evidence>
<keyword evidence="3" id="KW-0808">Transferase</keyword>
<evidence type="ECO:0000259" key="2">
    <source>
        <dbReference type="Pfam" id="PF00535"/>
    </source>
</evidence>
<accession>A0ABX5XIX5</accession>